<dbReference type="PANTHER" id="PTHR30246">
    <property type="entry name" value="2-KETO-3-DEOXY-6-PHOSPHOGLUCONATE ALDOLASE"/>
    <property type="match status" value="1"/>
</dbReference>
<protein>
    <submittedName>
        <fullName evidence="6">2-dehydro-3-deoxy-6-phosphogalactonate aldolase</fullName>
    </submittedName>
</protein>
<dbReference type="GO" id="GO:0016829">
    <property type="term" value="F:lyase activity"/>
    <property type="evidence" value="ECO:0007669"/>
    <property type="project" value="UniProtKB-KW"/>
</dbReference>
<evidence type="ECO:0000256" key="1">
    <source>
        <dbReference type="ARBA" id="ARBA00004761"/>
    </source>
</evidence>
<keyword evidence="7" id="KW-1185">Reference proteome</keyword>
<dbReference type="AlphaFoldDB" id="A0A5C4MQU7"/>
<dbReference type="NCBIfam" id="NF006600">
    <property type="entry name" value="PRK09140.1"/>
    <property type="match status" value="1"/>
</dbReference>
<keyword evidence="5" id="KW-0119">Carbohydrate metabolism</keyword>
<dbReference type="InterPro" id="IPR013785">
    <property type="entry name" value="Aldolase_TIM"/>
</dbReference>
<keyword evidence="4" id="KW-0456">Lyase</keyword>
<comment type="similarity">
    <text evidence="2">Belongs to the KHG/KDPG aldolase family.</text>
</comment>
<name>A0A5C4MQU7_9RHOB</name>
<dbReference type="OrthoDB" id="7204076at2"/>
<proteinExistence type="inferred from homology"/>
<sequence>MSRPIIAILRGITPPEAVPIGEALVAAGITTIEVPLNSPDPFVSIGQMVQTLGDRAKVGAGTVLTAEDVGRVREVGGQIVVSPNCDPEVIRATVAAGMESWPGVMTPTECFAALKAGATGLKIFPGSLLGPDGLKAIRAVLPKGTLVYGVGGASADNFAAWIKASADGFGIGTALYTPGLSADEVSERARHIVAAFDAARGAA</sequence>
<dbReference type="CDD" id="cd00452">
    <property type="entry name" value="KDPG_aldolase"/>
    <property type="match status" value="1"/>
</dbReference>
<comment type="subunit">
    <text evidence="3">Homotrimer.</text>
</comment>
<dbReference type="Gene3D" id="3.20.20.70">
    <property type="entry name" value="Aldolase class I"/>
    <property type="match status" value="1"/>
</dbReference>
<reference evidence="6 7" key="1">
    <citation type="submission" date="2019-06" db="EMBL/GenBank/DDBJ databases">
        <title>YIM 131921 draft genome.</title>
        <authorList>
            <person name="Jiang L."/>
        </authorList>
    </citation>
    <scope>NUCLEOTIDE SEQUENCE [LARGE SCALE GENOMIC DNA]</scope>
    <source>
        <strain evidence="6 7">YIM 131921</strain>
    </source>
</reference>
<organism evidence="6 7">
    <name type="scientific">Rubellimicrobium rubrum</name>
    <dbReference type="NCBI Taxonomy" id="2585369"/>
    <lineage>
        <taxon>Bacteria</taxon>
        <taxon>Pseudomonadati</taxon>
        <taxon>Pseudomonadota</taxon>
        <taxon>Alphaproteobacteria</taxon>
        <taxon>Rhodobacterales</taxon>
        <taxon>Roseobacteraceae</taxon>
        <taxon>Rubellimicrobium</taxon>
    </lineage>
</organism>
<gene>
    <name evidence="6" type="ORF">FHG66_14305</name>
</gene>
<evidence type="ECO:0000313" key="7">
    <source>
        <dbReference type="Proteomes" id="UP000305887"/>
    </source>
</evidence>
<evidence type="ECO:0000256" key="4">
    <source>
        <dbReference type="ARBA" id="ARBA00023239"/>
    </source>
</evidence>
<evidence type="ECO:0000313" key="6">
    <source>
        <dbReference type="EMBL" id="TNC48290.1"/>
    </source>
</evidence>
<dbReference type="InterPro" id="IPR000887">
    <property type="entry name" value="Aldlse_KDPG_KHG"/>
</dbReference>
<comment type="pathway">
    <text evidence="1">Carbohydrate acid metabolism.</text>
</comment>
<accession>A0A5C4MQU7</accession>
<comment type="caution">
    <text evidence="6">The sequence shown here is derived from an EMBL/GenBank/DDBJ whole genome shotgun (WGS) entry which is preliminary data.</text>
</comment>
<dbReference type="Pfam" id="PF01081">
    <property type="entry name" value="Aldolase"/>
    <property type="match status" value="1"/>
</dbReference>
<dbReference type="EMBL" id="VDFU01000018">
    <property type="protein sequence ID" value="TNC48290.1"/>
    <property type="molecule type" value="Genomic_DNA"/>
</dbReference>
<dbReference type="RefSeq" id="WP_139077744.1">
    <property type="nucleotide sequence ID" value="NZ_VDFU01000018.1"/>
</dbReference>
<dbReference type="SUPFAM" id="SSF51569">
    <property type="entry name" value="Aldolase"/>
    <property type="match status" value="1"/>
</dbReference>
<evidence type="ECO:0000256" key="3">
    <source>
        <dbReference type="ARBA" id="ARBA00011233"/>
    </source>
</evidence>
<dbReference type="PANTHER" id="PTHR30246:SF1">
    <property type="entry name" value="2-DEHYDRO-3-DEOXY-6-PHOSPHOGALACTONATE ALDOLASE-RELATED"/>
    <property type="match status" value="1"/>
</dbReference>
<evidence type="ECO:0000256" key="2">
    <source>
        <dbReference type="ARBA" id="ARBA00006906"/>
    </source>
</evidence>
<evidence type="ECO:0000256" key="5">
    <source>
        <dbReference type="ARBA" id="ARBA00023277"/>
    </source>
</evidence>
<dbReference type="Proteomes" id="UP000305887">
    <property type="component" value="Unassembled WGS sequence"/>
</dbReference>